<reference evidence="4 7" key="2">
    <citation type="submission" date="2020-08" db="EMBL/GenBank/DDBJ databases">
        <title>Sequencing the genomes of 1000 actinobacteria strains.</title>
        <authorList>
            <person name="Klenk H.-P."/>
        </authorList>
    </citation>
    <scope>NUCLEOTIDE SEQUENCE [LARGE SCALE GENOMIC DNA]</scope>
    <source>
        <strain evidence="4 7">DSM 15626</strain>
    </source>
</reference>
<evidence type="ECO:0000259" key="3">
    <source>
        <dbReference type="PROSITE" id="PS50240"/>
    </source>
</evidence>
<gene>
    <name evidence="4" type="ORF">HNR71_002757</name>
    <name evidence="5" type="ORF">HPO96_31760</name>
</gene>
<dbReference type="SMART" id="SM00020">
    <property type="entry name" value="Tryp_SPc"/>
    <property type="match status" value="1"/>
</dbReference>
<dbReference type="InterPro" id="IPR043504">
    <property type="entry name" value="Peptidase_S1_PA_chymotrypsin"/>
</dbReference>
<keyword evidence="5" id="KW-0645">Protease</keyword>
<dbReference type="InterPro" id="IPR050430">
    <property type="entry name" value="Peptidase_S1"/>
</dbReference>
<dbReference type="Gene3D" id="2.40.10.10">
    <property type="entry name" value="Trypsin-like serine proteases"/>
    <property type="match status" value="2"/>
</dbReference>
<reference evidence="5 6" key="1">
    <citation type="submission" date="2020-05" db="EMBL/GenBank/DDBJ databases">
        <title>Genome sequence of Kribbella sandramycini ATCC 39419.</title>
        <authorList>
            <person name="Maclea K.S."/>
            <person name="Fair J.L."/>
        </authorList>
    </citation>
    <scope>NUCLEOTIDE SEQUENCE [LARGE SCALE GENOMIC DNA]</scope>
    <source>
        <strain evidence="5 6">ATCC 39419</strain>
    </source>
</reference>
<accession>A0A7Y4P205</accession>
<keyword evidence="6" id="KW-1185">Reference proteome</keyword>
<evidence type="ECO:0000313" key="4">
    <source>
        <dbReference type="EMBL" id="MBB6567120.1"/>
    </source>
</evidence>
<dbReference type="PROSITE" id="PS50240">
    <property type="entry name" value="TRYPSIN_DOM"/>
    <property type="match status" value="1"/>
</dbReference>
<dbReference type="AlphaFoldDB" id="A0A7Y4P205"/>
<dbReference type="Pfam" id="PF00089">
    <property type="entry name" value="Trypsin"/>
    <property type="match status" value="1"/>
</dbReference>
<evidence type="ECO:0000313" key="5">
    <source>
        <dbReference type="EMBL" id="NOL44837.1"/>
    </source>
</evidence>
<dbReference type="Proteomes" id="UP000553957">
    <property type="component" value="Unassembled WGS sequence"/>
</dbReference>
<comment type="caution">
    <text evidence="5">The sequence shown here is derived from an EMBL/GenBank/DDBJ whole genome shotgun (WGS) entry which is preliminary data.</text>
</comment>
<dbReference type="RefSeq" id="WP_171678069.1">
    <property type="nucleotide sequence ID" value="NZ_BAAAGT010000008.1"/>
</dbReference>
<dbReference type="PRINTS" id="PR00722">
    <property type="entry name" value="CHYMOTRYPSIN"/>
</dbReference>
<dbReference type="SUPFAM" id="SSF50494">
    <property type="entry name" value="Trypsin-like serine proteases"/>
    <property type="match status" value="1"/>
</dbReference>
<feature type="domain" description="Peptidase S1" evidence="3">
    <location>
        <begin position="28"/>
        <end position="254"/>
    </location>
</feature>
<dbReference type="InterPro" id="IPR018114">
    <property type="entry name" value="TRYPSIN_HIS"/>
</dbReference>
<dbReference type="EMBL" id="JACHKF010000001">
    <property type="protein sequence ID" value="MBB6567120.1"/>
    <property type="molecule type" value="Genomic_DNA"/>
</dbReference>
<organism evidence="5 6">
    <name type="scientific">Kribbella sandramycini</name>
    <dbReference type="NCBI Taxonomy" id="60450"/>
    <lineage>
        <taxon>Bacteria</taxon>
        <taxon>Bacillati</taxon>
        <taxon>Actinomycetota</taxon>
        <taxon>Actinomycetes</taxon>
        <taxon>Propionibacteriales</taxon>
        <taxon>Kribbellaceae</taxon>
        <taxon>Kribbella</taxon>
    </lineage>
</organism>
<dbReference type="InterPro" id="IPR001254">
    <property type="entry name" value="Trypsin_dom"/>
</dbReference>
<sequence length="254" mass="25949">MGRTGRVLLALVMVVVGAGVGAPGARAVVGGEVVAPPSWMVAVTSPGMLLRPSGQFCGGTLVKGDKVVTAAHCVSALRLTPWLVRGIFGRADLKGKDGESVSVKSIWVHPGFRETKFGDDDVEHNDVAVLTLSKSVNRTTLPVIEPGSAYPAGDSAQVFGWGGTAEGNTSNTRLRTASLPIAADSTCASAYGSSFDASTMVCAGTPQADTCQYDSGGPLVLAGKLAGLTSWARGCARAGFPGVYTRLAALTLPL</sequence>
<dbReference type="InterPro" id="IPR001314">
    <property type="entry name" value="Peptidase_S1A"/>
</dbReference>
<evidence type="ECO:0000313" key="6">
    <source>
        <dbReference type="Proteomes" id="UP000534306"/>
    </source>
</evidence>
<evidence type="ECO:0000256" key="2">
    <source>
        <dbReference type="ARBA" id="ARBA00023157"/>
    </source>
</evidence>
<dbReference type="GO" id="GO:0004252">
    <property type="term" value="F:serine-type endopeptidase activity"/>
    <property type="evidence" value="ECO:0007669"/>
    <property type="project" value="InterPro"/>
</dbReference>
<evidence type="ECO:0000313" key="7">
    <source>
        <dbReference type="Proteomes" id="UP000553957"/>
    </source>
</evidence>
<proteinExistence type="inferred from homology"/>
<keyword evidence="5" id="KW-0378">Hydrolase</keyword>
<dbReference type="PANTHER" id="PTHR24276:SF98">
    <property type="entry name" value="FI18310P1-RELATED"/>
    <property type="match status" value="1"/>
</dbReference>
<dbReference type="CDD" id="cd00190">
    <property type="entry name" value="Tryp_SPc"/>
    <property type="match status" value="1"/>
</dbReference>
<keyword evidence="2" id="KW-1015">Disulfide bond</keyword>
<protein>
    <submittedName>
        <fullName evidence="4 5">Serine protease</fullName>
    </submittedName>
</protein>
<dbReference type="InterPro" id="IPR009003">
    <property type="entry name" value="Peptidase_S1_PA"/>
</dbReference>
<dbReference type="PANTHER" id="PTHR24276">
    <property type="entry name" value="POLYSERASE-RELATED"/>
    <property type="match status" value="1"/>
</dbReference>
<evidence type="ECO:0000256" key="1">
    <source>
        <dbReference type="ARBA" id="ARBA00007664"/>
    </source>
</evidence>
<dbReference type="GO" id="GO:0006508">
    <property type="term" value="P:proteolysis"/>
    <property type="evidence" value="ECO:0007669"/>
    <property type="project" value="UniProtKB-KW"/>
</dbReference>
<dbReference type="PROSITE" id="PS00134">
    <property type="entry name" value="TRYPSIN_HIS"/>
    <property type="match status" value="1"/>
</dbReference>
<dbReference type="Proteomes" id="UP000534306">
    <property type="component" value="Unassembled WGS sequence"/>
</dbReference>
<name>A0A7Y4P205_9ACTN</name>
<dbReference type="EMBL" id="JABJRC010000009">
    <property type="protein sequence ID" value="NOL44837.1"/>
    <property type="molecule type" value="Genomic_DNA"/>
</dbReference>
<comment type="similarity">
    <text evidence="1">Belongs to the peptidase S1 family.</text>
</comment>